<dbReference type="InterPro" id="IPR014937">
    <property type="entry name" value="DUF1810"/>
</dbReference>
<dbReference type="InterPro" id="IPR036287">
    <property type="entry name" value="Rv1873-like_sf"/>
</dbReference>
<comment type="caution">
    <text evidence="1">The sequence shown here is derived from an EMBL/GenBank/DDBJ whole genome shotgun (WGS) entry which is preliminary data.</text>
</comment>
<keyword evidence="2" id="KW-1185">Reference proteome</keyword>
<evidence type="ECO:0000313" key="2">
    <source>
        <dbReference type="Proteomes" id="UP001228019"/>
    </source>
</evidence>
<dbReference type="Gene3D" id="1.25.40.380">
    <property type="entry name" value="Protein of unknown function DUF1810"/>
    <property type="match status" value="1"/>
</dbReference>
<organism evidence="1 2">
    <name type="scientific">Pseudomonas citrulli</name>
    <dbReference type="NCBI Taxonomy" id="3064347"/>
    <lineage>
        <taxon>Bacteria</taxon>
        <taxon>Pseudomonadati</taxon>
        <taxon>Pseudomonadota</taxon>
        <taxon>Gammaproteobacteria</taxon>
        <taxon>Pseudomonadales</taxon>
        <taxon>Pseudomonadaceae</taxon>
        <taxon>Pseudomonas</taxon>
    </lineage>
</organism>
<dbReference type="PIRSF" id="PIRSF008546">
    <property type="entry name" value="UCP008546"/>
    <property type="match status" value="1"/>
</dbReference>
<reference evidence="1 2" key="1">
    <citation type="submission" date="2023-07" db="EMBL/GenBank/DDBJ databases">
        <title>Identification of four novel Pseudomonas species associated with bacterial leaf spot of cucurbits.</title>
        <authorList>
            <person name="Fullem K.R."/>
        </authorList>
    </citation>
    <scope>NUCLEOTIDE SEQUENCE [LARGE SCALE GENOMIC DNA]</scope>
    <source>
        <strain evidence="1 2">K18</strain>
    </source>
</reference>
<sequence length="143" mass="16423">MHDTFDLSRFVEAQRPVFDRVLDELRAGRKTSHWMWFIFPQIQGLGRSEMAERFAISGAAEAEAYLRHDLLGPRLEACVEMLMQHRDKSARQIFGSPDDLKLRSCLTLFASVRPETPSYRQALDQFYSGELDTKTLSLLEPGT</sequence>
<name>A0ABT9BWN1_9PSED</name>
<gene>
    <name evidence="1" type="ORF">Q6A48_08380</name>
</gene>
<dbReference type="SUPFAM" id="SSF140736">
    <property type="entry name" value="Rv1873-like"/>
    <property type="match status" value="1"/>
</dbReference>
<dbReference type="RefSeq" id="WP_304553397.1">
    <property type="nucleotide sequence ID" value="NZ_JAUQOP010000008.1"/>
</dbReference>
<proteinExistence type="predicted"/>
<dbReference type="Pfam" id="PF08837">
    <property type="entry name" value="DUF1810"/>
    <property type="match status" value="1"/>
</dbReference>
<dbReference type="EMBL" id="JAUQOP010000008">
    <property type="protein sequence ID" value="MDO7896912.1"/>
    <property type="molecule type" value="Genomic_DNA"/>
</dbReference>
<evidence type="ECO:0000313" key="1">
    <source>
        <dbReference type="EMBL" id="MDO7896912.1"/>
    </source>
</evidence>
<accession>A0ABT9BWN1</accession>
<protein>
    <submittedName>
        <fullName evidence="1">DUF1810 domain-containing protein</fullName>
    </submittedName>
</protein>
<dbReference type="Proteomes" id="UP001228019">
    <property type="component" value="Unassembled WGS sequence"/>
</dbReference>